<protein>
    <recommendedName>
        <fullName evidence="4">IS110 family transposase</fullName>
    </recommendedName>
</protein>
<dbReference type="AlphaFoldDB" id="A0A7W5XZM2"/>
<keyword evidence="3" id="KW-1185">Reference proteome</keyword>
<sequence length="77" mass="8295">MAMRGPASPPLAVRLELAGPRSAGRIGTGPRKERPAKQSVIALACRRLDTLYAMLRDGTFYQDPETISDSTNHALTA</sequence>
<proteinExistence type="predicted"/>
<evidence type="ECO:0000256" key="1">
    <source>
        <dbReference type="SAM" id="MobiDB-lite"/>
    </source>
</evidence>
<feature type="region of interest" description="Disordered" evidence="1">
    <location>
        <begin position="18"/>
        <end position="38"/>
    </location>
</feature>
<dbReference type="EMBL" id="JACIBT010000002">
    <property type="protein sequence ID" value="MBB3667596.1"/>
    <property type="molecule type" value="Genomic_DNA"/>
</dbReference>
<evidence type="ECO:0008006" key="4">
    <source>
        <dbReference type="Google" id="ProtNLM"/>
    </source>
</evidence>
<evidence type="ECO:0000313" key="2">
    <source>
        <dbReference type="EMBL" id="MBB3667596.1"/>
    </source>
</evidence>
<accession>A0A7W5XZM2</accession>
<organism evidence="2 3">
    <name type="scientific">Garicola koreensis</name>
    <dbReference type="NCBI Taxonomy" id="1262554"/>
    <lineage>
        <taxon>Bacteria</taxon>
        <taxon>Bacillati</taxon>
        <taxon>Actinomycetota</taxon>
        <taxon>Actinomycetes</taxon>
        <taxon>Micrococcales</taxon>
        <taxon>Micrococcaceae</taxon>
        <taxon>Garicola</taxon>
    </lineage>
</organism>
<name>A0A7W5XZM2_9MICC</name>
<comment type="caution">
    <text evidence="2">The sequence shown here is derived from an EMBL/GenBank/DDBJ whole genome shotgun (WGS) entry which is preliminary data.</text>
</comment>
<gene>
    <name evidence="2" type="ORF">FHX47_001215</name>
</gene>
<reference evidence="2 3" key="1">
    <citation type="submission" date="2020-08" db="EMBL/GenBank/DDBJ databases">
        <title>Sequencing the genomes of 1000 actinobacteria strains.</title>
        <authorList>
            <person name="Klenk H.-P."/>
        </authorList>
    </citation>
    <scope>NUCLEOTIDE SEQUENCE [LARGE SCALE GENOMIC DNA]</scope>
    <source>
        <strain evidence="2 3">DSM 28238</strain>
    </source>
</reference>
<evidence type="ECO:0000313" key="3">
    <source>
        <dbReference type="Proteomes" id="UP000547528"/>
    </source>
</evidence>
<dbReference type="Proteomes" id="UP000547528">
    <property type="component" value="Unassembled WGS sequence"/>
</dbReference>